<evidence type="ECO:0000313" key="1">
    <source>
        <dbReference type="EMBL" id="AON97380.1"/>
    </source>
</evidence>
<organism evidence="1 2">
    <name type="scientific">Gordonia phage Nyceirae</name>
    <dbReference type="NCBI Taxonomy" id="1887651"/>
    <lineage>
        <taxon>Viruses</taxon>
        <taxon>Duplodnaviria</taxon>
        <taxon>Heunggongvirae</taxon>
        <taxon>Uroviricota</taxon>
        <taxon>Caudoviricetes</taxon>
        <taxon>Nyceiraevirus</taxon>
        <taxon>Nyceiraevirus nyceirae</taxon>
    </lineage>
</organism>
<dbReference type="RefSeq" id="YP_009277935.1">
    <property type="nucleotide sequence ID" value="NC_031004.1"/>
</dbReference>
<dbReference type="Proteomes" id="UP000201968">
    <property type="component" value="Segment"/>
</dbReference>
<name>A0A1C9EI09_9CAUD</name>
<dbReference type="KEGG" id="vg:29078382"/>
<proteinExistence type="predicted"/>
<sequence>MLPFAPGAAREILRTDEQIVEGIGNDPALITTRELPDPLRGPAMTIRAGVNRRENASLSKIRLLISVWVPKAELLVDLAPPVLTDPEELSWNLAVRAAEVLDMKRLMGRGELFTFRGQQWRGQWDGGPTTMVDLERGPENPLYRSVIEVVMKMGS</sequence>
<dbReference type="EMBL" id="KX557282">
    <property type="protein sequence ID" value="AON97380.1"/>
    <property type="molecule type" value="Genomic_DNA"/>
</dbReference>
<dbReference type="GeneID" id="29078382"/>
<gene>
    <name evidence="1" type="primary">17</name>
    <name evidence="1" type="ORF">SEA_NYCEIRAE_17</name>
</gene>
<evidence type="ECO:0000313" key="2">
    <source>
        <dbReference type="Proteomes" id="UP000201968"/>
    </source>
</evidence>
<accession>A0A1C9EI09</accession>
<keyword evidence="2" id="KW-1185">Reference proteome</keyword>
<protein>
    <submittedName>
        <fullName evidence="1">Tail terminator</fullName>
    </submittedName>
</protein>
<reference evidence="2" key="1">
    <citation type="submission" date="2016-07" db="EMBL/GenBank/DDBJ databases">
        <authorList>
            <person name="Florea S."/>
            <person name="Webb J.S."/>
            <person name="Jaromczyk J."/>
            <person name="Schardl C.L."/>
        </authorList>
    </citation>
    <scope>NUCLEOTIDE SEQUENCE [LARGE SCALE GENOMIC DNA]</scope>
</reference>